<gene>
    <name evidence="1" type="ORF">LDAN0321_LOCUS6297</name>
    <name evidence="2" type="ORF">LDAN0321_LOCUS6299</name>
    <name evidence="3" type="ORF">LDAN0321_LOCUS6300</name>
</gene>
<dbReference type="AlphaFoldDB" id="A0A6U2MWT1"/>
<dbReference type="EMBL" id="HBGY01009973">
    <property type="protein sequence ID" value="CAD9568186.1"/>
    <property type="molecule type" value="Transcribed_RNA"/>
</dbReference>
<sequence length="101" mass="11004">MSAVLAVFLSIALLALLYFGLTFARRFALSIAQENHDAIVEEDAAAERERLKREKEADAAVSAAFKNVQQLEIEVTPEAGGDKDNTANKDEKQVLVVTAEV</sequence>
<organism evidence="1">
    <name type="scientific">Leptocylindrus danicus</name>
    <dbReference type="NCBI Taxonomy" id="163516"/>
    <lineage>
        <taxon>Eukaryota</taxon>
        <taxon>Sar</taxon>
        <taxon>Stramenopiles</taxon>
        <taxon>Ochrophyta</taxon>
        <taxon>Bacillariophyta</taxon>
        <taxon>Coscinodiscophyceae</taxon>
        <taxon>Chaetocerotophycidae</taxon>
        <taxon>Leptocylindrales</taxon>
        <taxon>Leptocylindraceae</taxon>
        <taxon>Leptocylindrus</taxon>
    </lineage>
</organism>
<dbReference type="EMBL" id="HBGY01009975">
    <property type="protein sequence ID" value="CAD9568190.1"/>
    <property type="molecule type" value="Transcribed_RNA"/>
</dbReference>
<name>A0A6U2MWT1_9STRA</name>
<protein>
    <submittedName>
        <fullName evidence="1">Uncharacterized protein</fullName>
    </submittedName>
</protein>
<evidence type="ECO:0000313" key="3">
    <source>
        <dbReference type="EMBL" id="CAD9568191.1"/>
    </source>
</evidence>
<accession>A0A6U2MWT1</accession>
<evidence type="ECO:0000313" key="2">
    <source>
        <dbReference type="EMBL" id="CAD9568190.1"/>
    </source>
</evidence>
<dbReference type="EMBL" id="HBGY01009976">
    <property type="protein sequence ID" value="CAD9568191.1"/>
    <property type="molecule type" value="Transcribed_RNA"/>
</dbReference>
<reference evidence="1" key="1">
    <citation type="submission" date="2021-01" db="EMBL/GenBank/DDBJ databases">
        <authorList>
            <person name="Corre E."/>
            <person name="Pelletier E."/>
            <person name="Niang G."/>
            <person name="Scheremetjew M."/>
            <person name="Finn R."/>
            <person name="Kale V."/>
            <person name="Holt S."/>
            <person name="Cochrane G."/>
            <person name="Meng A."/>
            <person name="Brown T."/>
            <person name="Cohen L."/>
        </authorList>
    </citation>
    <scope>NUCLEOTIDE SEQUENCE</scope>
    <source>
        <strain evidence="1">B650</strain>
    </source>
</reference>
<evidence type="ECO:0000313" key="1">
    <source>
        <dbReference type="EMBL" id="CAD9568186.1"/>
    </source>
</evidence>
<proteinExistence type="predicted"/>